<dbReference type="Gene3D" id="3.40.50.1580">
    <property type="entry name" value="Nucleoside phosphorylase domain"/>
    <property type="match status" value="1"/>
</dbReference>
<gene>
    <name evidence="3" type="ORF">EWH08_10790</name>
</gene>
<dbReference type="GO" id="GO:0009116">
    <property type="term" value="P:nucleoside metabolic process"/>
    <property type="evidence" value="ECO:0007669"/>
    <property type="project" value="InterPro"/>
</dbReference>
<dbReference type="SUPFAM" id="SSF52540">
    <property type="entry name" value="P-loop containing nucleoside triphosphate hydrolases"/>
    <property type="match status" value="1"/>
</dbReference>
<dbReference type="Pfam" id="PF01048">
    <property type="entry name" value="PNP_UDP_1"/>
    <property type="match status" value="1"/>
</dbReference>
<name>A0A4Q4J6V8_9SPHN</name>
<dbReference type="PANTHER" id="PTHR46832:SF1">
    <property type="entry name" value="5'-METHYLTHIOADENOSINE_S-ADENOSYLHOMOCYSTEINE NUCLEOSIDASE"/>
    <property type="match status" value="1"/>
</dbReference>
<sequence length="1737" mass="191738">MDESAAILKNADARGLRRVLIVTALPLERDAVREHFTEIGTCVGDDQLFYDCYEYRCGGKCDDESAQGWLVVVAECGAGTHVAQSAVIYATQMFKPFELILFIGVAASRKKDIPIGSVIASDRIYYPHVGKYEGGSFHNRARLHNIGKDLKMLATWVIREDGWQDRILPTKGWQRPSDPKYDFLFTPIAKLASIVTVEAVSADVTSELEKNIESHYQDAHALEMEGFGAALAAETTGTPIMVIRGISDMRQDKNPEDDAIYQPVAAMHAAAFGVRLLDEWSSRQKPSSAALKPLGDTLALPAPAVTAAVGRTVFNLDAELENLSEEAIERILETLRQKTGNPNLKLVGLEKGSVRLIVEGGDDPAQFDQTLLREALANEHQLALKGTVSEADYRAIQALESRLPALSAGLLNWPRTLPDGEWIARPESAELVDRLRTSEQSTTVLLGVPGGGKSAILADVALQLGALGWPVLAIKADLLPATLASDADLGQALGLDQAVSAAIHKIAALRPVVLVIDQLDALAGYVDLRTDRLNVLMNLVRKLSGFRNVHIVLSSREFEFRHDVRLRTIQAEELVLAPPLWEDISAILASHGVLSDGWPADARDVMLKPQALATFLRLLPTSGAAPFATYQAMLDAMWRAQVVAHPRGSQLDGLLAEIANIMADEEVLWLAQVRFDDRHEDIETLKALGILTAHGPGTIGFAHQTLFEHALARAFARGAVALSQFVLQRSGSLFLRPKLWAALSYLRGVELQAYRREIEAIWNQPTLRSHLRQLLVEFLGQQNEPLDFEELILVQALDQQRTRTAALRSIAGSPGWFKRLGKSVIAPMMTRSDEAGLAQYILSQGARFATDAVVDMIEVRWLPDPAFDNGAMQVLVECPVWDDRIAQMVVVMARRTGMAPFFLDNIVATVGADQPAYALALVEGVLDRSLEAAVAESNRRRALTAPKDEMSEAAIVWRVHNSPSDPLRRLVEDEREWDSLEALAEMHPRLVVDTLWPWLKRVMAALAEVDSSQRWSPGFPLNYGLDFRFTDENSFGLPEPTLLSGLRVALETLADRDPDAVRAWIAKDEGLQAAPAQRLFAHVLASQAECFADTAFSFLMADANRLHIGNFEDQSRTAKRLITAASPYWSDEQLRAFEQHVLDHGPDYAGKGTPPVESRRAVLSILRQAKLGLLRALPEDRLSDTAQRFIQEQARVFADRLVGATYSGVQMIGSPISSESLAQASQADIVRAFEEMPDATGWNHPNRRMEGGNIQLAREFASFAREAPERAAAVLRDLTAETGTRAAGYAIAAMAESADAVLVCDLLRNTVARGFDSEEFRGSCAGAVARLVSRNFLIPSDVVAILEHWLALPVSDEPHSEDTDDQPASDPHAAAEAETEHDRSLLWDSYGMVMLPHGNYPILDALMDVYLKRGDPEGLITLFERHLERQETTEIWQALVYHMLQIHPEDPRRLAEFIRVLFARHPALVGSREAAFLLGHLHWSHPALVADLILPAKASGSARIQRYFGELVGLIALVQPDQEWATNEFQALLEANAPLHAVHGAIESAVNVWREEKAQDPATAWLVAAMPMMDARGWEIFFDLFRQLDELHPGPQTTALLSAMADHLPATVEADPMFVVSGLSSLLPHNATLVGRIANHLVEAQRARLADLRTGHSAVVPDLVDLAITLHRAGEASRETGTALFEQLMDLDLYLARQTFDEIDNRFRKTAQPRRRRLLRRSQRRQARRSFARSSSV</sequence>
<dbReference type="GO" id="GO:0008782">
    <property type="term" value="F:adenosylhomocysteine nucleosidase activity"/>
    <property type="evidence" value="ECO:0007669"/>
    <property type="project" value="TreeGrafter"/>
</dbReference>
<proteinExistence type="predicted"/>
<evidence type="ECO:0000313" key="4">
    <source>
        <dbReference type="Proteomes" id="UP000292734"/>
    </source>
</evidence>
<organism evidence="3 4">
    <name type="scientific">Sphingobium indicum</name>
    <dbReference type="NCBI Taxonomy" id="332055"/>
    <lineage>
        <taxon>Bacteria</taxon>
        <taxon>Pseudomonadati</taxon>
        <taxon>Pseudomonadota</taxon>
        <taxon>Alphaproteobacteria</taxon>
        <taxon>Sphingomonadales</taxon>
        <taxon>Sphingomonadaceae</taxon>
        <taxon>Sphingobium</taxon>
    </lineage>
</organism>
<feature type="region of interest" description="Disordered" evidence="1">
    <location>
        <begin position="1714"/>
        <end position="1737"/>
    </location>
</feature>
<dbReference type="InterPro" id="IPR000845">
    <property type="entry name" value="Nucleoside_phosphorylase_d"/>
</dbReference>
<dbReference type="PANTHER" id="PTHR46832">
    <property type="entry name" value="5'-METHYLTHIOADENOSINE/S-ADENOSYLHOMOCYSTEINE NUCLEOSIDASE"/>
    <property type="match status" value="1"/>
</dbReference>
<evidence type="ECO:0000313" key="3">
    <source>
        <dbReference type="EMBL" id="RYM01795.1"/>
    </source>
</evidence>
<dbReference type="GO" id="GO:0008930">
    <property type="term" value="F:methylthioadenosine nucleosidase activity"/>
    <property type="evidence" value="ECO:0007669"/>
    <property type="project" value="TreeGrafter"/>
</dbReference>
<protein>
    <recommendedName>
        <fullName evidence="2">Nucleoside phosphorylase domain-containing protein</fullName>
    </recommendedName>
</protein>
<dbReference type="RefSeq" id="WP_007686738.1">
    <property type="nucleotide sequence ID" value="NZ_JACBZE010000003.1"/>
</dbReference>
<dbReference type="CDD" id="cd00009">
    <property type="entry name" value="AAA"/>
    <property type="match status" value="1"/>
</dbReference>
<dbReference type="Gene3D" id="3.40.50.300">
    <property type="entry name" value="P-loop containing nucleotide triphosphate hydrolases"/>
    <property type="match status" value="1"/>
</dbReference>
<dbReference type="InterPro" id="IPR035994">
    <property type="entry name" value="Nucleoside_phosphorylase_sf"/>
</dbReference>
<dbReference type="GO" id="GO:0019284">
    <property type="term" value="P:L-methionine salvage from S-adenosylmethionine"/>
    <property type="evidence" value="ECO:0007669"/>
    <property type="project" value="TreeGrafter"/>
</dbReference>
<evidence type="ECO:0000256" key="1">
    <source>
        <dbReference type="SAM" id="MobiDB-lite"/>
    </source>
</evidence>
<feature type="region of interest" description="Disordered" evidence="1">
    <location>
        <begin position="1356"/>
        <end position="1377"/>
    </location>
</feature>
<dbReference type="InterPro" id="IPR027417">
    <property type="entry name" value="P-loop_NTPase"/>
</dbReference>
<feature type="compositionally biased region" description="Basic residues" evidence="1">
    <location>
        <begin position="1714"/>
        <end position="1731"/>
    </location>
</feature>
<comment type="caution">
    <text evidence="3">The sequence shown here is derived from an EMBL/GenBank/DDBJ whole genome shotgun (WGS) entry which is preliminary data.</text>
</comment>
<evidence type="ECO:0000259" key="2">
    <source>
        <dbReference type="Pfam" id="PF01048"/>
    </source>
</evidence>
<dbReference type="Proteomes" id="UP000292734">
    <property type="component" value="Unassembled WGS sequence"/>
</dbReference>
<dbReference type="GO" id="GO:0005829">
    <property type="term" value="C:cytosol"/>
    <property type="evidence" value="ECO:0007669"/>
    <property type="project" value="TreeGrafter"/>
</dbReference>
<dbReference type="SUPFAM" id="SSF53167">
    <property type="entry name" value="Purine and uridine phosphorylases"/>
    <property type="match status" value="1"/>
</dbReference>
<dbReference type="EMBL" id="SEOM01000003">
    <property type="protein sequence ID" value="RYM01795.1"/>
    <property type="molecule type" value="Genomic_DNA"/>
</dbReference>
<reference evidence="3 4" key="1">
    <citation type="submission" date="2019-02" db="EMBL/GenBank/DDBJ databases">
        <authorList>
            <person name="Feng G."/>
        </authorList>
    </citation>
    <scope>NUCLEOTIDE SEQUENCE [LARGE SCALE GENOMIC DNA]</scope>
    <source>
        <strain evidence="3 4">DSM 26779</strain>
    </source>
</reference>
<feature type="domain" description="Nucleoside phosphorylase" evidence="2">
    <location>
        <begin position="19"/>
        <end position="271"/>
    </location>
</feature>
<accession>A0A4Q4J6V8</accession>